<accession>A0A915IJ24</accession>
<sequence length="83" mass="9768">MLSSATQKVFKKKTIELWCEECCFIYICVIICKDLAPKMIKNQENLALDNSKNLGRLAQTLKIFCDIPNFFVLKTKFWHKKNH</sequence>
<proteinExistence type="predicted"/>
<evidence type="ECO:0000313" key="1">
    <source>
        <dbReference type="Proteomes" id="UP000887565"/>
    </source>
</evidence>
<evidence type="ECO:0000313" key="2">
    <source>
        <dbReference type="WBParaSite" id="nRc.2.0.1.t14182-RA"/>
    </source>
</evidence>
<dbReference type="Proteomes" id="UP000887565">
    <property type="component" value="Unplaced"/>
</dbReference>
<dbReference type="WBParaSite" id="nRc.2.0.1.t14182-RA">
    <property type="protein sequence ID" value="nRc.2.0.1.t14182-RA"/>
    <property type="gene ID" value="nRc.2.0.1.g14182"/>
</dbReference>
<keyword evidence="1" id="KW-1185">Reference proteome</keyword>
<protein>
    <submittedName>
        <fullName evidence="2">Uncharacterized protein</fullName>
    </submittedName>
</protein>
<reference evidence="2" key="1">
    <citation type="submission" date="2022-11" db="UniProtKB">
        <authorList>
            <consortium name="WormBaseParasite"/>
        </authorList>
    </citation>
    <scope>IDENTIFICATION</scope>
</reference>
<name>A0A915IJ24_ROMCU</name>
<organism evidence="1 2">
    <name type="scientific">Romanomermis culicivorax</name>
    <name type="common">Nematode worm</name>
    <dbReference type="NCBI Taxonomy" id="13658"/>
    <lineage>
        <taxon>Eukaryota</taxon>
        <taxon>Metazoa</taxon>
        <taxon>Ecdysozoa</taxon>
        <taxon>Nematoda</taxon>
        <taxon>Enoplea</taxon>
        <taxon>Dorylaimia</taxon>
        <taxon>Mermithida</taxon>
        <taxon>Mermithoidea</taxon>
        <taxon>Mermithidae</taxon>
        <taxon>Romanomermis</taxon>
    </lineage>
</organism>
<dbReference type="AlphaFoldDB" id="A0A915IJ24"/>